<feature type="compositionally biased region" description="Basic and acidic residues" evidence="1">
    <location>
        <begin position="508"/>
        <end position="524"/>
    </location>
</feature>
<evidence type="ECO:0000256" key="1">
    <source>
        <dbReference type="SAM" id="MobiDB-lite"/>
    </source>
</evidence>
<feature type="compositionally biased region" description="Pro residues" evidence="1">
    <location>
        <begin position="99"/>
        <end position="112"/>
    </location>
</feature>
<evidence type="ECO:0000313" key="3">
    <source>
        <dbReference type="Proteomes" id="UP000216825"/>
    </source>
</evidence>
<feature type="compositionally biased region" description="Low complexity" evidence="1">
    <location>
        <begin position="129"/>
        <end position="159"/>
    </location>
</feature>
<dbReference type="InterPro" id="IPR007139">
    <property type="entry name" value="DUF349"/>
</dbReference>
<keyword evidence="3" id="KW-1185">Reference proteome</keyword>
<name>A0A7D7L053_KOCVA</name>
<dbReference type="AlphaFoldDB" id="A0A7D7L053"/>
<dbReference type="Pfam" id="PF03993">
    <property type="entry name" value="DUF349"/>
    <property type="match status" value="3"/>
</dbReference>
<evidence type="ECO:0000313" key="2">
    <source>
        <dbReference type="EMBL" id="QMS57046.1"/>
    </source>
</evidence>
<dbReference type="RefSeq" id="WP_258924101.1">
    <property type="nucleotide sequence ID" value="NZ_CP059343.1"/>
</dbReference>
<dbReference type="Proteomes" id="UP000216825">
    <property type="component" value="Chromosome"/>
</dbReference>
<feature type="region of interest" description="Disordered" evidence="1">
    <location>
        <begin position="1"/>
        <end position="167"/>
    </location>
</feature>
<protein>
    <recommendedName>
        <fullName evidence="4">ATPase</fullName>
    </recommendedName>
</protein>
<feature type="compositionally biased region" description="Low complexity" evidence="1">
    <location>
        <begin position="40"/>
        <end position="57"/>
    </location>
</feature>
<feature type="region of interest" description="Disordered" evidence="1">
    <location>
        <begin position="508"/>
        <end position="535"/>
    </location>
</feature>
<proteinExistence type="predicted"/>
<feature type="compositionally biased region" description="Low complexity" evidence="1">
    <location>
        <begin position="67"/>
        <end position="98"/>
    </location>
</feature>
<reference evidence="2 3" key="2">
    <citation type="submission" date="2020-07" db="EMBL/GenBank/DDBJ databases">
        <title>Genome of starter culture bacteria Kocuria salsicia reveals its technological properties and safety for usage in meat industry.</title>
        <authorList>
            <person name="Michael M."/>
            <person name="Konstantin K."/>
            <person name="Evgenii K."/>
            <person name="Galina S."/>
            <person name="Oksana K."/>
            <person name="Andrei L."/>
        </authorList>
    </citation>
    <scope>NUCLEOTIDE SEQUENCE [LARGE SCALE GENOMIC DNA]</scope>
    <source>
        <strain evidence="2 3">80</strain>
    </source>
</reference>
<feature type="compositionally biased region" description="Polar residues" evidence="1">
    <location>
        <begin position="525"/>
        <end position="534"/>
    </location>
</feature>
<accession>A0A7D7L053</accession>
<dbReference type="EMBL" id="CP059343">
    <property type="protein sequence ID" value="QMS57046.1"/>
    <property type="molecule type" value="Genomic_DNA"/>
</dbReference>
<feature type="compositionally biased region" description="Basic and acidic residues" evidence="1">
    <location>
        <begin position="1"/>
        <end position="13"/>
    </location>
</feature>
<gene>
    <name evidence="2" type="ORF">CIB50_0001771</name>
</gene>
<organism evidence="2 3">
    <name type="scientific">Kocuria varians</name>
    <name type="common">Micrococcus varians</name>
    <dbReference type="NCBI Taxonomy" id="1272"/>
    <lineage>
        <taxon>Bacteria</taxon>
        <taxon>Bacillati</taxon>
        <taxon>Actinomycetota</taxon>
        <taxon>Actinomycetes</taxon>
        <taxon>Micrococcales</taxon>
        <taxon>Micrococcaceae</taxon>
        <taxon>Kocuria</taxon>
    </lineage>
</organism>
<reference evidence="3" key="1">
    <citation type="submission" date="2017-08" db="EMBL/GenBank/DDBJ databases">
        <title>Draft Genome Sequence of Kocuria varians 80.</title>
        <authorList>
            <person name="Minaev M."/>
            <person name="Kurbakov K.A."/>
            <person name="Solodovnikova G.I."/>
            <person name="Kuznetsova O.A."/>
            <person name="Lisitsyn A.B."/>
        </authorList>
    </citation>
    <scope>NUCLEOTIDE SEQUENCE [LARGE SCALE GENOMIC DNA]</scope>
    <source>
        <strain evidence="3">80</strain>
    </source>
</reference>
<dbReference type="KEGG" id="kvr:CIB50_0001771"/>
<sequence>MTERPESDDRRPEQGPQTPEAPEERSPQTPAAESPAAGTPASEFPAAETSAPATPAPVDHEADATDDAAAPETTGAPETAAAPETATAAASGSGAAAPAPTPRPSAPTPGAPSPSGAGRPTPAAPKAPSPAALKTPAAATSTPGTAGAAPHTAETAPAALSPAESVARAKAFGRADENGTVYVTVRGTEYECGQFPDATSDEALAYFARKFDDAEAQVELLEQRIAAKAPAGEMRKTVQHVREQVDAHAMVGDLVDLSTRLDTLEDAIRVALEREREESKKHKAEQLARRTAIVEEAEGVAAQDPQKTQWKQSSARMEQLFTQWQEHQRSGGRLSKSDEDALWKRFRKARTTFDRHRKAFFSSLDETNAKAKRVKQGLIAEAEALSSSTDWGETAGKYRELMDRWKQSPRASRKDDDALWSRFRAAQDVFFNARKAANEQIDKEFEGNLGVKEKLLAEAKQILPVKDLETAKKKLASIQQRWEEAGKVPRAHMRRVENELRSVEDAVKKAEDDKWRRTDPETKARSNSMLSQLESKIADQRAAVEAARASGNEKKAASLEKDLATSEQWLATLQASASELG</sequence>
<evidence type="ECO:0008006" key="4">
    <source>
        <dbReference type="Google" id="ProtNLM"/>
    </source>
</evidence>